<feature type="transmembrane region" description="Helical" evidence="2">
    <location>
        <begin position="34"/>
        <end position="53"/>
    </location>
</feature>
<proteinExistence type="predicted"/>
<keyword evidence="2" id="KW-1133">Transmembrane helix</keyword>
<keyword evidence="2" id="KW-0812">Transmembrane</keyword>
<dbReference type="EMBL" id="CP150886">
    <property type="protein sequence ID" value="WZB88203.1"/>
    <property type="molecule type" value="Genomic_DNA"/>
</dbReference>
<dbReference type="Proteomes" id="UP001483337">
    <property type="component" value="Chromosome"/>
</dbReference>
<gene>
    <name evidence="3" type="ORF">WJM97_00400</name>
</gene>
<organism evidence="3 4">
    <name type="scientific">Okeanomitos corallinicola TIOX110</name>
    <dbReference type="NCBI Taxonomy" id="3133117"/>
    <lineage>
        <taxon>Bacteria</taxon>
        <taxon>Bacillati</taxon>
        <taxon>Cyanobacteriota</taxon>
        <taxon>Cyanophyceae</taxon>
        <taxon>Nostocales</taxon>
        <taxon>Aphanizomenonaceae</taxon>
        <taxon>Okeanomitos</taxon>
    </lineage>
</organism>
<accession>A0ABZ2US21</accession>
<evidence type="ECO:0000313" key="3">
    <source>
        <dbReference type="EMBL" id="WZB88203.1"/>
    </source>
</evidence>
<evidence type="ECO:0000313" key="4">
    <source>
        <dbReference type="Proteomes" id="UP001483337"/>
    </source>
</evidence>
<name>A0ABZ2US21_9CYAN</name>
<feature type="region of interest" description="Disordered" evidence="1">
    <location>
        <begin position="59"/>
        <end position="79"/>
    </location>
</feature>
<evidence type="ECO:0000256" key="2">
    <source>
        <dbReference type="SAM" id="Phobius"/>
    </source>
</evidence>
<feature type="compositionally biased region" description="Polar residues" evidence="1">
    <location>
        <begin position="59"/>
        <end position="68"/>
    </location>
</feature>
<evidence type="ECO:0000256" key="1">
    <source>
        <dbReference type="SAM" id="MobiDB-lite"/>
    </source>
</evidence>
<keyword evidence="4" id="KW-1185">Reference proteome</keyword>
<protein>
    <submittedName>
        <fullName evidence="3">Uncharacterized protein</fullName>
    </submittedName>
</protein>
<reference evidence="3 4" key="1">
    <citation type="submission" date="2024-04" db="EMBL/GenBank/DDBJ databases">
        <title>Okeanomitos corallinicola gen. &amp; sp. nov. (Nostocales, Cyanobacteria), a new toxic marine heterocyst-forming cyanobacterium from a coral reef.</title>
        <authorList>
            <person name="Li H."/>
            <person name="Li R."/>
            <person name="Kang J."/>
            <person name="Hii K.S."/>
            <person name="Mohamed H.F."/>
            <person name="Xu X."/>
            <person name="Luo Z."/>
        </authorList>
    </citation>
    <scope>NUCLEOTIDE SEQUENCE [LARGE SCALE GENOMIC DNA]</scope>
    <source>
        <strain evidence="3 4">TIOX110</strain>
    </source>
</reference>
<keyword evidence="2" id="KW-0472">Membrane</keyword>
<dbReference type="RefSeq" id="WP_353931112.1">
    <property type="nucleotide sequence ID" value="NZ_CP150886.1"/>
</dbReference>
<sequence length="79" mass="9152">MTTEREYREWQEKIRKVRGQRTISKPVNKPVKSYSSGLLIMFFLILIGGLLALKVNTSNQEPVPSNQKENLEYLNPTKT</sequence>